<protein>
    <submittedName>
        <fullName evidence="1">Uncharacterized protein</fullName>
    </submittedName>
</protein>
<dbReference type="Proteomes" id="UP000625711">
    <property type="component" value="Unassembled WGS sequence"/>
</dbReference>
<keyword evidence="2" id="KW-1185">Reference proteome</keyword>
<evidence type="ECO:0000313" key="2">
    <source>
        <dbReference type="Proteomes" id="UP000625711"/>
    </source>
</evidence>
<name>A0A834I4T7_RHYFE</name>
<accession>A0A834I4T7</accession>
<comment type="caution">
    <text evidence="1">The sequence shown here is derived from an EMBL/GenBank/DDBJ whole genome shotgun (WGS) entry which is preliminary data.</text>
</comment>
<organism evidence="1 2">
    <name type="scientific">Rhynchophorus ferrugineus</name>
    <name type="common">Red palm weevil</name>
    <name type="synonym">Curculio ferrugineus</name>
    <dbReference type="NCBI Taxonomy" id="354439"/>
    <lineage>
        <taxon>Eukaryota</taxon>
        <taxon>Metazoa</taxon>
        <taxon>Ecdysozoa</taxon>
        <taxon>Arthropoda</taxon>
        <taxon>Hexapoda</taxon>
        <taxon>Insecta</taxon>
        <taxon>Pterygota</taxon>
        <taxon>Neoptera</taxon>
        <taxon>Endopterygota</taxon>
        <taxon>Coleoptera</taxon>
        <taxon>Polyphaga</taxon>
        <taxon>Cucujiformia</taxon>
        <taxon>Curculionidae</taxon>
        <taxon>Dryophthorinae</taxon>
        <taxon>Rhynchophorus</taxon>
    </lineage>
</organism>
<dbReference type="EMBL" id="JAACXV010013969">
    <property type="protein sequence ID" value="KAF7271390.1"/>
    <property type="molecule type" value="Genomic_DNA"/>
</dbReference>
<proteinExistence type="predicted"/>
<sequence>MIIGDVYLIDSCEMPPNATSTRSVRLSNFVADSRAVDSFAYWLRSRRATARVNPSKENKKKHDRRVDKKRLIILPVRAESAIKLRYGESRPGQMLTSVLFARAK</sequence>
<evidence type="ECO:0000313" key="1">
    <source>
        <dbReference type="EMBL" id="KAF7271390.1"/>
    </source>
</evidence>
<dbReference type="AlphaFoldDB" id="A0A834I4T7"/>
<reference evidence="1" key="1">
    <citation type="submission" date="2020-08" db="EMBL/GenBank/DDBJ databases">
        <title>Genome sequencing and assembly of the red palm weevil Rhynchophorus ferrugineus.</title>
        <authorList>
            <person name="Dias G.B."/>
            <person name="Bergman C.M."/>
            <person name="Manee M."/>
        </authorList>
    </citation>
    <scope>NUCLEOTIDE SEQUENCE</scope>
    <source>
        <strain evidence="1">AA-2017</strain>
        <tissue evidence="1">Whole larva</tissue>
    </source>
</reference>
<gene>
    <name evidence="1" type="ORF">GWI33_015745</name>
</gene>